<gene>
    <name evidence="4" type="ORF">FD22_GL000189</name>
</gene>
<proteinExistence type="predicted"/>
<dbReference type="SUPFAM" id="SSF52540">
    <property type="entry name" value="P-loop containing nucleoside triphosphate hydrolases"/>
    <property type="match status" value="1"/>
</dbReference>
<dbReference type="InterPro" id="IPR036390">
    <property type="entry name" value="WH_DNA-bd_sf"/>
</dbReference>
<dbReference type="GO" id="GO:0006355">
    <property type="term" value="P:regulation of DNA-templated transcription"/>
    <property type="evidence" value="ECO:0007669"/>
    <property type="project" value="InterPro"/>
</dbReference>
<dbReference type="InterPro" id="IPR036634">
    <property type="entry name" value="PRD_sf"/>
</dbReference>
<dbReference type="GO" id="GO:0005524">
    <property type="term" value="F:ATP binding"/>
    <property type="evidence" value="ECO:0007669"/>
    <property type="project" value="InterPro"/>
</dbReference>
<sequence>MVSLNAVEKLYATIVQHFPTERITTNQAADAVGLTRGVTSSYLSKLEKQGKLLKTGSRPVYWQVKRDHSAFDDLIGVHGSLSTNIQLAIEAIVYPTHGLPIFITGPAGSGKLPFAQAIYHEAIRREVLKKTAVFKIIDCANYKDHPGTLKKKLQSENNATTADGTAESGYLYIKNVQMLGSSDQHYLFTHTNQQQTTAFRYIYSGTTEIFKAARVWFKSAAVQIKLSAFSDRPLNERITFAAMYLQQQADQINKEILIAPNELIKLANFDHVNNITALNNRVQLLCAGAYAKAPDHTQLRLGQTDTSAILVTPKQQTLQARITSLITSALQLGPTTDALFKKLSDSLNNGESITEQNFLLAKVLNQVDTIASEKLLSVFAQAIQKDAKTYITHVYGVTFPSDNIFWQNVALAFAFAGLCRDNLPDTQSALKIQKAIKHRYPRSYYLFKHFLTKLKAQYVQSPYYYLPFFMMMIHCESKIESVQYNAILLAHGEHTASSIQQVVNSLCGNYFFEAFDMPIDVTLDQINGYVQEYLTDQSPSAKGNIVLFDMGSLRQMFREIKKVSDQELIVVNNVTTAMALDIGLRVQRNDAFQSIAEASEQYGATTEAQYYEGLSNKKNIIVSCMSGVGLSEEVKKLIDATLSPALEVIAVDYKELHTLLTNHDRKFFSNTQLILTTTDVADDIGADIGIDIVNVYNVFDKASSQKMQTVLRNCGESPQSINELIDRLVRFLSIEGIRGRLQILNPDIVIQESQRIVSHYEDFYNVKFGSRLKLNLFMHLSLMIERMMTSKRSTTSIDRATLTPPEQEFFSLSSGIFQPVEQKFNIKVQDYEIALLYQLLKDFIFG</sequence>
<dbReference type="SUPFAM" id="SSF46785">
    <property type="entry name" value="Winged helix' DNA-binding domain"/>
    <property type="match status" value="1"/>
</dbReference>
<dbReference type="EMBL" id="AZCN01000105">
    <property type="protein sequence ID" value="KRK14108.1"/>
    <property type="molecule type" value="Genomic_DNA"/>
</dbReference>
<dbReference type="InterPro" id="IPR002078">
    <property type="entry name" value="Sigma_54_int"/>
</dbReference>
<dbReference type="InterPro" id="IPR027417">
    <property type="entry name" value="P-loop_NTPase"/>
</dbReference>
<evidence type="ECO:0000313" key="5">
    <source>
        <dbReference type="Proteomes" id="UP000051181"/>
    </source>
</evidence>
<dbReference type="PROSITE" id="PS51096">
    <property type="entry name" value="PTS_EIIA_TYPE_4"/>
    <property type="match status" value="1"/>
</dbReference>
<dbReference type="GO" id="GO:0009401">
    <property type="term" value="P:phosphoenolpyruvate-dependent sugar phosphotransferase system"/>
    <property type="evidence" value="ECO:0007669"/>
    <property type="project" value="InterPro"/>
</dbReference>
<dbReference type="InterPro" id="IPR011608">
    <property type="entry name" value="PRD"/>
</dbReference>
<dbReference type="InterPro" id="IPR036662">
    <property type="entry name" value="PTS_EIIA_man-typ_sf"/>
</dbReference>
<organism evidence="4 5">
    <name type="scientific">Loigolactobacillus coryniformis subsp. coryniformis KCTC 3167 = DSM 20001</name>
    <dbReference type="NCBI Taxonomy" id="913848"/>
    <lineage>
        <taxon>Bacteria</taxon>
        <taxon>Bacillati</taxon>
        <taxon>Bacillota</taxon>
        <taxon>Bacilli</taxon>
        <taxon>Lactobacillales</taxon>
        <taxon>Lactobacillaceae</taxon>
        <taxon>Loigolactobacillus</taxon>
    </lineage>
</organism>
<dbReference type="Pfam" id="PF00874">
    <property type="entry name" value="PRD"/>
    <property type="match status" value="1"/>
</dbReference>
<dbReference type="GO" id="GO:0016740">
    <property type="term" value="F:transferase activity"/>
    <property type="evidence" value="ECO:0007669"/>
    <property type="project" value="UniProtKB-KW"/>
</dbReference>
<dbReference type="eggNOG" id="COG3933">
    <property type="taxonomic scope" value="Bacteria"/>
</dbReference>
<evidence type="ECO:0000259" key="3">
    <source>
        <dbReference type="PROSITE" id="PS51372"/>
    </source>
</evidence>
<protein>
    <submittedName>
        <fullName evidence="4">LevR protein</fullName>
    </submittedName>
</protein>
<dbReference type="SUPFAM" id="SSF53062">
    <property type="entry name" value="PTS system fructose IIA component-like"/>
    <property type="match status" value="1"/>
</dbReference>
<dbReference type="Gene3D" id="3.40.50.510">
    <property type="entry name" value="Phosphotransferase system, mannose-type IIA component"/>
    <property type="match status" value="1"/>
</dbReference>
<dbReference type="Gene3D" id="3.40.50.300">
    <property type="entry name" value="P-loop containing nucleotide triphosphate hydrolases"/>
    <property type="match status" value="1"/>
</dbReference>
<keyword evidence="1" id="KW-0808">Transferase</keyword>
<dbReference type="Proteomes" id="UP000051181">
    <property type="component" value="Unassembled WGS sequence"/>
</dbReference>
<dbReference type="Gene3D" id="1.10.1790.10">
    <property type="entry name" value="PRD domain"/>
    <property type="match status" value="1"/>
</dbReference>
<feature type="domain" description="PTS EIIA type-4" evidence="2">
    <location>
        <begin position="483"/>
        <end position="614"/>
    </location>
</feature>
<dbReference type="SUPFAM" id="SSF63520">
    <property type="entry name" value="PTS-regulatory domain, PRD"/>
    <property type="match status" value="1"/>
</dbReference>
<dbReference type="Pfam" id="PF14532">
    <property type="entry name" value="Sigma54_activ_2"/>
    <property type="match status" value="1"/>
</dbReference>
<dbReference type="InterPro" id="IPR004701">
    <property type="entry name" value="PTS_EIIA_man-typ"/>
</dbReference>
<dbReference type="eggNOG" id="COG1221">
    <property type="taxonomic scope" value="Bacteria"/>
</dbReference>
<dbReference type="AlphaFoldDB" id="A0A0R1EX66"/>
<dbReference type="GO" id="GO:0016020">
    <property type="term" value="C:membrane"/>
    <property type="evidence" value="ECO:0007669"/>
    <property type="project" value="InterPro"/>
</dbReference>
<name>A0A0R1EX66_9LACO</name>
<feature type="domain" description="PRD" evidence="3">
    <location>
        <begin position="744"/>
        <end position="846"/>
    </location>
</feature>
<dbReference type="PATRIC" id="fig|913848.6.peg.185"/>
<comment type="caution">
    <text evidence="4">The sequence shown here is derived from an EMBL/GenBank/DDBJ whole genome shotgun (WGS) entry which is preliminary data.</text>
</comment>
<evidence type="ECO:0000259" key="2">
    <source>
        <dbReference type="PROSITE" id="PS51096"/>
    </source>
</evidence>
<dbReference type="PROSITE" id="PS51372">
    <property type="entry name" value="PRD_2"/>
    <property type="match status" value="1"/>
</dbReference>
<evidence type="ECO:0000313" key="4">
    <source>
        <dbReference type="EMBL" id="KRK14108.1"/>
    </source>
</evidence>
<evidence type="ECO:0000256" key="1">
    <source>
        <dbReference type="ARBA" id="ARBA00022679"/>
    </source>
</evidence>
<reference evidence="4 5" key="1">
    <citation type="journal article" date="2015" name="Genome Announc.">
        <title>Expanding the biotechnology potential of lactobacilli through comparative genomics of 213 strains and associated genera.</title>
        <authorList>
            <person name="Sun Z."/>
            <person name="Harris H.M."/>
            <person name="McCann A."/>
            <person name="Guo C."/>
            <person name="Argimon S."/>
            <person name="Zhang W."/>
            <person name="Yang X."/>
            <person name="Jeffery I.B."/>
            <person name="Cooney J.C."/>
            <person name="Kagawa T.F."/>
            <person name="Liu W."/>
            <person name="Song Y."/>
            <person name="Salvetti E."/>
            <person name="Wrobel A."/>
            <person name="Rasinkangas P."/>
            <person name="Parkhill J."/>
            <person name="Rea M.C."/>
            <person name="O'Sullivan O."/>
            <person name="Ritari J."/>
            <person name="Douillard F.P."/>
            <person name="Paul Ross R."/>
            <person name="Yang R."/>
            <person name="Briner A.E."/>
            <person name="Felis G.E."/>
            <person name="de Vos W.M."/>
            <person name="Barrangou R."/>
            <person name="Klaenhammer T.R."/>
            <person name="Caufield P.W."/>
            <person name="Cui Y."/>
            <person name="Zhang H."/>
            <person name="O'Toole P.W."/>
        </authorList>
    </citation>
    <scope>NUCLEOTIDE SEQUENCE [LARGE SCALE GENOMIC DNA]</scope>
    <source>
        <strain evidence="4 5">DSM 20001</strain>
    </source>
</reference>
<accession>A0A0R1EX66</accession>